<keyword evidence="4" id="KW-1185">Reference proteome</keyword>
<keyword evidence="2" id="KW-0472">Membrane</keyword>
<sequence>MQAPVMTSEITPPSALRHRPIAWETEDIRFVTPRASRAPGKREAHTTGGPASVKKLTKPSERVQPRTHNFHWSLIAGLTMLGMLLLFWLAQQAIAWGTITYDDMRYGRPRTVQTDAFVGHESGTTPSHFITLNDHGRVEIIEMPGGDASHARIFLGPQIWGAQADLVPIHISFVPSASGSKLQDMDISFQNNHVRYHNEKGTFVL</sequence>
<evidence type="ECO:0000256" key="2">
    <source>
        <dbReference type="SAM" id="Phobius"/>
    </source>
</evidence>
<dbReference type="EMBL" id="BKZW01000002">
    <property type="protein sequence ID" value="GER90481.1"/>
    <property type="molecule type" value="Genomic_DNA"/>
</dbReference>
<feature type="transmembrane region" description="Helical" evidence="2">
    <location>
        <begin position="70"/>
        <end position="90"/>
    </location>
</feature>
<comment type="caution">
    <text evidence="3">The sequence shown here is derived from an EMBL/GenBank/DDBJ whole genome shotgun (WGS) entry which is preliminary data.</text>
</comment>
<reference evidence="3 4" key="1">
    <citation type="submission" date="2019-10" db="EMBL/GenBank/DDBJ databases">
        <title>Dictyobacter vulcani sp. nov., within the class Ktedonobacteria, isolated from soil of volcanic Mt. Zao.</title>
        <authorList>
            <person name="Zheng Y."/>
            <person name="Wang C.M."/>
            <person name="Sakai Y."/>
            <person name="Abe K."/>
            <person name="Yokota A."/>
            <person name="Yabe S."/>
        </authorList>
    </citation>
    <scope>NUCLEOTIDE SEQUENCE [LARGE SCALE GENOMIC DNA]</scope>
    <source>
        <strain evidence="3 4">W12</strain>
    </source>
</reference>
<gene>
    <name evidence="3" type="ORF">KDW_46430</name>
</gene>
<keyword evidence="2" id="KW-1133">Transmembrane helix</keyword>
<evidence type="ECO:0000256" key="1">
    <source>
        <dbReference type="SAM" id="MobiDB-lite"/>
    </source>
</evidence>
<name>A0A5J4KVI9_9CHLR</name>
<accession>A0A5J4KVI9</accession>
<keyword evidence="2" id="KW-0812">Transmembrane</keyword>
<evidence type="ECO:0000313" key="3">
    <source>
        <dbReference type="EMBL" id="GER90481.1"/>
    </source>
</evidence>
<protein>
    <submittedName>
        <fullName evidence="3">Uncharacterized protein</fullName>
    </submittedName>
</protein>
<dbReference type="Proteomes" id="UP000326912">
    <property type="component" value="Unassembled WGS sequence"/>
</dbReference>
<feature type="region of interest" description="Disordered" evidence="1">
    <location>
        <begin position="33"/>
        <end position="62"/>
    </location>
</feature>
<proteinExistence type="predicted"/>
<organism evidence="3 4">
    <name type="scientific">Dictyobacter vulcani</name>
    <dbReference type="NCBI Taxonomy" id="2607529"/>
    <lineage>
        <taxon>Bacteria</taxon>
        <taxon>Bacillati</taxon>
        <taxon>Chloroflexota</taxon>
        <taxon>Ktedonobacteria</taxon>
        <taxon>Ktedonobacterales</taxon>
        <taxon>Dictyobacteraceae</taxon>
        <taxon>Dictyobacter</taxon>
    </lineage>
</organism>
<dbReference type="AlphaFoldDB" id="A0A5J4KVI9"/>
<dbReference type="RefSeq" id="WP_151758223.1">
    <property type="nucleotide sequence ID" value="NZ_BKZW01000002.1"/>
</dbReference>
<evidence type="ECO:0000313" key="4">
    <source>
        <dbReference type="Proteomes" id="UP000326912"/>
    </source>
</evidence>